<comment type="caution">
    <text evidence="2">The sequence shown here is derived from an EMBL/GenBank/DDBJ whole genome shotgun (WGS) entry which is preliminary data.</text>
</comment>
<reference evidence="2 3" key="1">
    <citation type="submission" date="2016-01" db="EMBL/GenBank/DDBJ databases">
        <title>The new phylogeny of the genus Mycobacterium.</title>
        <authorList>
            <person name="Tarcisio F."/>
            <person name="Conor M."/>
            <person name="Antonella G."/>
            <person name="Elisabetta G."/>
            <person name="Giulia F.S."/>
            <person name="Sara T."/>
            <person name="Anna F."/>
            <person name="Clotilde B."/>
            <person name="Roberto B."/>
            <person name="Veronica D.S."/>
            <person name="Fabio R."/>
            <person name="Monica P."/>
            <person name="Olivier J."/>
            <person name="Enrico T."/>
            <person name="Nicola S."/>
        </authorList>
    </citation>
    <scope>NUCLEOTIDE SEQUENCE [LARGE SCALE GENOMIC DNA]</scope>
    <source>
        <strain evidence="2 3">DSM 44166</strain>
    </source>
</reference>
<accession>A0A1X2FA46</accession>
<keyword evidence="3" id="KW-1185">Reference proteome</keyword>
<evidence type="ECO:0008006" key="4">
    <source>
        <dbReference type="Google" id="ProtNLM"/>
    </source>
</evidence>
<gene>
    <name evidence="2" type="ORF">AWC27_19570</name>
</gene>
<feature type="coiled-coil region" evidence="1">
    <location>
        <begin position="60"/>
        <end position="98"/>
    </location>
</feature>
<protein>
    <recommendedName>
        <fullName evidence="4">DNA-binding protein</fullName>
    </recommendedName>
</protein>
<keyword evidence="1" id="KW-0175">Coiled coil</keyword>
<proteinExistence type="predicted"/>
<evidence type="ECO:0000313" key="3">
    <source>
        <dbReference type="Proteomes" id="UP000193317"/>
    </source>
</evidence>
<evidence type="ECO:0000313" key="2">
    <source>
        <dbReference type="EMBL" id="ORX15321.1"/>
    </source>
</evidence>
<dbReference type="InterPro" id="IPR009061">
    <property type="entry name" value="DNA-bd_dom_put_sf"/>
</dbReference>
<dbReference type="AlphaFoldDB" id="A0A1X2FA46"/>
<dbReference type="SUPFAM" id="SSF46955">
    <property type="entry name" value="Putative DNA-binding domain"/>
    <property type="match status" value="1"/>
</dbReference>
<name>A0A1X2FA46_MYCSZ</name>
<evidence type="ECO:0000256" key="1">
    <source>
        <dbReference type="SAM" id="Coils"/>
    </source>
</evidence>
<dbReference type="OrthoDB" id="4719043at2"/>
<dbReference type="EMBL" id="LQPW01000017">
    <property type="protein sequence ID" value="ORX15321.1"/>
    <property type="molecule type" value="Genomic_DNA"/>
</dbReference>
<dbReference type="Proteomes" id="UP000193317">
    <property type="component" value="Unassembled WGS sequence"/>
</dbReference>
<organism evidence="2 3">
    <name type="scientific">Mycobacterium szulgai</name>
    <dbReference type="NCBI Taxonomy" id="1787"/>
    <lineage>
        <taxon>Bacteria</taxon>
        <taxon>Bacillati</taxon>
        <taxon>Actinomycetota</taxon>
        <taxon>Actinomycetes</taxon>
        <taxon>Mycobacteriales</taxon>
        <taxon>Mycobacteriaceae</taxon>
        <taxon>Mycobacterium</taxon>
    </lineage>
</organism>
<sequence>MATVSESDLAKVSEASELCGMPIDVLKMMAADGLLPQVVRGKAGHVYFPRSTIPTWTECVELLREQRDRHLRRAASALRRLENELEAVRNDITEAREYPQQTLGIDLMSFGHWPYDRMASTLRGQPLITGVLEQFTTERIAITRYHDAYLDALASEGRQAREDTL</sequence>